<evidence type="ECO:0000256" key="8">
    <source>
        <dbReference type="ARBA" id="ARBA00022723"/>
    </source>
</evidence>
<evidence type="ECO:0000256" key="7">
    <source>
        <dbReference type="ARBA" id="ARBA00022679"/>
    </source>
</evidence>
<evidence type="ECO:0000256" key="12">
    <source>
        <dbReference type="ARBA" id="ARBA00023242"/>
    </source>
</evidence>
<feature type="domain" description="Poly(A) polymerase central" evidence="14">
    <location>
        <begin position="214"/>
        <end position="354"/>
    </location>
</feature>
<dbReference type="AlphaFoldDB" id="A0AAD7UEJ1"/>
<dbReference type="Pfam" id="PF20750">
    <property type="entry name" value="PAP_NTPase"/>
    <property type="match status" value="1"/>
</dbReference>
<reference evidence="16" key="1">
    <citation type="submission" date="2023-01" db="EMBL/GenBank/DDBJ databases">
        <title>Metagenome sequencing of chrysophaentin producing Chrysophaeum taylorii.</title>
        <authorList>
            <person name="Davison J."/>
            <person name="Bewley C."/>
        </authorList>
    </citation>
    <scope>NUCLEOTIDE SEQUENCE</scope>
    <source>
        <strain evidence="16">NIES-1699</strain>
    </source>
</reference>
<keyword evidence="7" id="KW-0808">Transferase</keyword>
<proteinExistence type="inferred from homology"/>
<evidence type="ECO:0000256" key="1">
    <source>
        <dbReference type="ARBA" id="ARBA00001936"/>
    </source>
</evidence>
<dbReference type="GO" id="GO:1990817">
    <property type="term" value="F:poly(A) RNA polymerase activity"/>
    <property type="evidence" value="ECO:0007669"/>
    <property type="project" value="UniProtKB-EC"/>
</dbReference>
<dbReference type="SUPFAM" id="SSF55003">
    <property type="entry name" value="PAP/Archaeal CCA-adding enzyme, C-terminal domain"/>
    <property type="match status" value="1"/>
</dbReference>
<feature type="compositionally biased region" description="Basic and acidic residues" evidence="13">
    <location>
        <begin position="645"/>
        <end position="654"/>
    </location>
</feature>
<dbReference type="InterPro" id="IPR011068">
    <property type="entry name" value="NuclTrfase_I-like_C"/>
</dbReference>
<dbReference type="SUPFAM" id="SSF81631">
    <property type="entry name" value="PAP/OAS1 substrate-binding domain"/>
    <property type="match status" value="1"/>
</dbReference>
<dbReference type="GO" id="GO:0031123">
    <property type="term" value="P:RNA 3'-end processing"/>
    <property type="evidence" value="ECO:0007669"/>
    <property type="project" value="InterPro"/>
</dbReference>
<dbReference type="CDD" id="cd05402">
    <property type="entry name" value="NT_PAP_TUTase"/>
    <property type="match status" value="1"/>
</dbReference>
<dbReference type="GO" id="GO:0005524">
    <property type="term" value="F:ATP binding"/>
    <property type="evidence" value="ECO:0007669"/>
    <property type="project" value="UniProtKB-KW"/>
</dbReference>
<dbReference type="GO" id="GO:0003723">
    <property type="term" value="F:RNA binding"/>
    <property type="evidence" value="ECO:0007669"/>
    <property type="project" value="InterPro"/>
</dbReference>
<evidence type="ECO:0000256" key="2">
    <source>
        <dbReference type="ARBA" id="ARBA00001946"/>
    </source>
</evidence>
<sequence>MAAAAASGGGIVEPLLKPFEETAPPARYETLETSLARFMEQRVPIESDAELRRRERVMDELKVVFQQWVFSVCRGKGLSEELSRGAGGKIYTSGSYRLRVHEPGADIDSVGVGPKHCEREDFFASFKAALQAHPLVENLRPIESAAVPIMTFDMDGVNIDMLFAKLPLNAVPETVDIDDDNILHSVDEATEKSLNGPRVTNLIYKLVAHNYESFLRVLRVARVWGKRRGIYSNKMGYLGGVNFNILVALICQLYPRATPAYMLCKFFHIFAKWDWPSPAILCRPVDHRLGFEVWNSAQHLYGRAAAEHARQNLMPIVTPAYPAMNSAANVNPWTFRVIKDEFERASRVCKDIETLHLLNSELSFRKSEAELARSWGRLVEPSDFFAKYDTYLAINLLDLSAAAAPDEAQKGAGSEAGEAPLFDEFKAYISSRLRKFVERLGNLPFSQVHLFPKEFEVATAPIEGVSKAASYFVGVVEDVARLREGESLVLTHVWTTFWEKDVARFKRLELTLDVRLDHLKWSKLPEFVFGDEQERNRVKRVRARRRREKLEAENPQPDSISLDDLAKQVEAIVPPLPPDHKPPPDEPPTEPPGPPPEPLEETDLENEHLPKPAPGPAKPEPIGFHNFPSDLPKLGPVLPKWHPMAKKENRDPTKRKITIKFLPNSPEMRAEREKRGEVVDVPNPPEEEPVWRVFRAVLPPEYREHPIDDDDEEEEEEGDQDKLLDQAPAPPVFSGTKRPAEVPVEDLAPDAPMDDSSSS</sequence>
<comment type="subcellular location">
    <subcellularLocation>
        <location evidence="3">Nucleus</location>
    </subcellularLocation>
</comment>
<dbReference type="InterPro" id="IPR043519">
    <property type="entry name" value="NT_sf"/>
</dbReference>
<evidence type="ECO:0000259" key="15">
    <source>
        <dbReference type="Pfam" id="PF20750"/>
    </source>
</evidence>
<evidence type="ECO:0000256" key="4">
    <source>
        <dbReference type="ARBA" id="ARBA00010912"/>
    </source>
</evidence>
<keyword evidence="17" id="KW-1185">Reference proteome</keyword>
<dbReference type="Gene3D" id="3.30.460.10">
    <property type="entry name" value="Beta Polymerase, domain 2"/>
    <property type="match status" value="1"/>
</dbReference>
<name>A0AAD7UEJ1_9STRA</name>
<evidence type="ECO:0000256" key="13">
    <source>
        <dbReference type="SAM" id="MobiDB-lite"/>
    </source>
</evidence>
<dbReference type="GO" id="GO:0006397">
    <property type="term" value="P:mRNA processing"/>
    <property type="evidence" value="ECO:0007669"/>
    <property type="project" value="UniProtKB-KW"/>
</dbReference>
<dbReference type="InterPro" id="IPR007012">
    <property type="entry name" value="PolA_pol_cen_dom"/>
</dbReference>
<dbReference type="Pfam" id="PF04928">
    <property type="entry name" value="PAP_central"/>
    <property type="match status" value="1"/>
</dbReference>
<dbReference type="InterPro" id="IPR048840">
    <property type="entry name" value="PolA_pol_NTPase"/>
</dbReference>
<accession>A0AAD7UEJ1</accession>
<keyword evidence="11" id="KW-0460">Magnesium</keyword>
<keyword evidence="9" id="KW-0547">Nucleotide-binding</keyword>
<keyword evidence="10" id="KW-0067">ATP-binding</keyword>
<evidence type="ECO:0000259" key="14">
    <source>
        <dbReference type="Pfam" id="PF04928"/>
    </source>
</evidence>
<dbReference type="EMBL" id="JAQMWT010000344">
    <property type="protein sequence ID" value="KAJ8603756.1"/>
    <property type="molecule type" value="Genomic_DNA"/>
</dbReference>
<feature type="domain" description="Poly(A) polymerase nucleotidyltransferase" evidence="15">
    <location>
        <begin position="18"/>
        <end position="207"/>
    </location>
</feature>
<gene>
    <name evidence="16" type="ORF">CTAYLR_000302</name>
</gene>
<keyword evidence="8" id="KW-0479">Metal-binding</keyword>
<comment type="cofactor">
    <cofactor evidence="2">
        <name>Mg(2+)</name>
        <dbReference type="ChEBI" id="CHEBI:18420"/>
    </cofactor>
</comment>
<dbReference type="PANTHER" id="PTHR10682">
    <property type="entry name" value="POLY A POLYMERASE"/>
    <property type="match status" value="1"/>
</dbReference>
<protein>
    <recommendedName>
        <fullName evidence="5">polynucleotide adenylyltransferase</fullName>
        <ecNumber evidence="5">2.7.7.19</ecNumber>
    </recommendedName>
</protein>
<dbReference type="FunFam" id="3.30.460.10:FF:000002">
    <property type="entry name" value="Poly(A) polymerase alpha, putative"/>
    <property type="match status" value="1"/>
</dbReference>
<feature type="compositionally biased region" description="Pro residues" evidence="13">
    <location>
        <begin position="585"/>
        <end position="597"/>
    </location>
</feature>
<comment type="caution">
    <text evidence="16">The sequence shown here is derived from an EMBL/GenBank/DDBJ whole genome shotgun (WGS) entry which is preliminary data.</text>
</comment>
<evidence type="ECO:0000256" key="3">
    <source>
        <dbReference type="ARBA" id="ARBA00004123"/>
    </source>
</evidence>
<evidence type="ECO:0000256" key="10">
    <source>
        <dbReference type="ARBA" id="ARBA00022840"/>
    </source>
</evidence>
<dbReference type="GO" id="GO:0005634">
    <property type="term" value="C:nucleus"/>
    <property type="evidence" value="ECO:0007669"/>
    <property type="project" value="UniProtKB-SubCell"/>
</dbReference>
<evidence type="ECO:0000313" key="17">
    <source>
        <dbReference type="Proteomes" id="UP001230188"/>
    </source>
</evidence>
<evidence type="ECO:0000256" key="11">
    <source>
        <dbReference type="ARBA" id="ARBA00022842"/>
    </source>
</evidence>
<comment type="cofactor">
    <cofactor evidence="1">
        <name>Mn(2+)</name>
        <dbReference type="ChEBI" id="CHEBI:29035"/>
    </cofactor>
</comment>
<dbReference type="Proteomes" id="UP001230188">
    <property type="component" value="Unassembled WGS sequence"/>
</dbReference>
<dbReference type="Gene3D" id="1.10.1410.10">
    <property type="match status" value="1"/>
</dbReference>
<dbReference type="SUPFAM" id="SSF81301">
    <property type="entry name" value="Nucleotidyltransferase"/>
    <property type="match status" value="1"/>
</dbReference>
<feature type="compositionally biased region" description="Acidic residues" evidence="13">
    <location>
        <begin position="707"/>
        <end position="719"/>
    </location>
</feature>
<keyword evidence="12" id="KW-0539">Nucleus</keyword>
<feature type="region of interest" description="Disordered" evidence="13">
    <location>
        <begin position="542"/>
        <end position="686"/>
    </location>
</feature>
<evidence type="ECO:0000256" key="6">
    <source>
        <dbReference type="ARBA" id="ARBA00022664"/>
    </source>
</evidence>
<evidence type="ECO:0000256" key="9">
    <source>
        <dbReference type="ARBA" id="ARBA00022741"/>
    </source>
</evidence>
<comment type="similarity">
    <text evidence="4">Belongs to the poly(A) polymerase family.</text>
</comment>
<dbReference type="Gene3D" id="3.30.70.590">
    <property type="entry name" value="Poly(A) polymerase predicted RNA binding domain"/>
    <property type="match status" value="1"/>
</dbReference>
<evidence type="ECO:0000256" key="5">
    <source>
        <dbReference type="ARBA" id="ARBA00012388"/>
    </source>
</evidence>
<organism evidence="16 17">
    <name type="scientific">Chrysophaeum taylorii</name>
    <dbReference type="NCBI Taxonomy" id="2483200"/>
    <lineage>
        <taxon>Eukaryota</taxon>
        <taxon>Sar</taxon>
        <taxon>Stramenopiles</taxon>
        <taxon>Ochrophyta</taxon>
        <taxon>Pelagophyceae</taxon>
        <taxon>Pelagomonadales</taxon>
        <taxon>Pelagomonadaceae</taxon>
        <taxon>Chrysophaeum</taxon>
    </lineage>
</organism>
<dbReference type="EC" id="2.7.7.19" evidence="5"/>
<feature type="compositionally biased region" description="Basic and acidic residues" evidence="13">
    <location>
        <begin position="668"/>
        <end position="678"/>
    </location>
</feature>
<dbReference type="GO" id="GO:0046872">
    <property type="term" value="F:metal ion binding"/>
    <property type="evidence" value="ECO:0007669"/>
    <property type="project" value="UniProtKB-KW"/>
</dbReference>
<dbReference type="PANTHER" id="PTHR10682:SF10">
    <property type="entry name" value="POLYNUCLEOTIDE ADENYLYLTRANSFERASE"/>
    <property type="match status" value="1"/>
</dbReference>
<evidence type="ECO:0000313" key="16">
    <source>
        <dbReference type="EMBL" id="KAJ8603756.1"/>
    </source>
</evidence>
<feature type="region of interest" description="Disordered" evidence="13">
    <location>
        <begin position="700"/>
        <end position="759"/>
    </location>
</feature>
<feature type="compositionally biased region" description="Low complexity" evidence="13">
    <location>
        <begin position="749"/>
        <end position="759"/>
    </location>
</feature>
<keyword evidence="6" id="KW-0507">mRNA processing</keyword>